<keyword evidence="1" id="KW-1133">Transmembrane helix</keyword>
<evidence type="ECO:0000313" key="3">
    <source>
        <dbReference type="Proteomes" id="UP001596002"/>
    </source>
</evidence>
<evidence type="ECO:0000313" key="2">
    <source>
        <dbReference type="EMBL" id="MFC4768757.1"/>
    </source>
</evidence>
<accession>A0ABV9Q5K2</accession>
<keyword evidence="1" id="KW-0472">Membrane</keyword>
<dbReference type="RefSeq" id="WP_380026702.1">
    <property type="nucleotide sequence ID" value="NZ_JBHSHC010000112.1"/>
</dbReference>
<feature type="transmembrane region" description="Helical" evidence="1">
    <location>
        <begin position="20"/>
        <end position="42"/>
    </location>
</feature>
<name>A0ABV9Q5K2_9BACL</name>
<proteinExistence type="predicted"/>
<comment type="caution">
    <text evidence="2">The sequence shown here is derived from an EMBL/GenBank/DDBJ whole genome shotgun (WGS) entry which is preliminary data.</text>
</comment>
<gene>
    <name evidence="2" type="ORF">ACFO8Q_15535</name>
</gene>
<organism evidence="2 3">
    <name type="scientific">Effusibacillus consociatus</name>
    <dbReference type="NCBI Taxonomy" id="1117041"/>
    <lineage>
        <taxon>Bacteria</taxon>
        <taxon>Bacillati</taxon>
        <taxon>Bacillota</taxon>
        <taxon>Bacilli</taxon>
        <taxon>Bacillales</taxon>
        <taxon>Alicyclobacillaceae</taxon>
        <taxon>Effusibacillus</taxon>
    </lineage>
</organism>
<sequence length="48" mass="5286">MKELVKLWIVSKVISEVMSLIGILFCAGTVVWIVFSLLPTAIGEVFGF</sequence>
<reference evidence="3" key="1">
    <citation type="journal article" date="2019" name="Int. J. Syst. Evol. Microbiol.">
        <title>The Global Catalogue of Microorganisms (GCM) 10K type strain sequencing project: providing services to taxonomists for standard genome sequencing and annotation.</title>
        <authorList>
            <consortium name="The Broad Institute Genomics Platform"/>
            <consortium name="The Broad Institute Genome Sequencing Center for Infectious Disease"/>
            <person name="Wu L."/>
            <person name="Ma J."/>
        </authorList>
    </citation>
    <scope>NUCLEOTIDE SEQUENCE [LARGE SCALE GENOMIC DNA]</scope>
    <source>
        <strain evidence="3">WYCCWR 12678</strain>
    </source>
</reference>
<dbReference type="EMBL" id="JBHSHC010000112">
    <property type="protein sequence ID" value="MFC4768757.1"/>
    <property type="molecule type" value="Genomic_DNA"/>
</dbReference>
<dbReference type="Proteomes" id="UP001596002">
    <property type="component" value="Unassembled WGS sequence"/>
</dbReference>
<evidence type="ECO:0000256" key="1">
    <source>
        <dbReference type="SAM" id="Phobius"/>
    </source>
</evidence>
<keyword evidence="3" id="KW-1185">Reference proteome</keyword>
<keyword evidence="1" id="KW-0812">Transmembrane</keyword>
<protein>
    <submittedName>
        <fullName evidence="2">Uncharacterized protein</fullName>
    </submittedName>
</protein>